<evidence type="ECO:0000313" key="2">
    <source>
        <dbReference type="EMBL" id="KAG2644190.1"/>
    </source>
</evidence>
<organism evidence="2 3">
    <name type="scientific">Panicum virgatum</name>
    <name type="common">Blackwell switchgrass</name>
    <dbReference type="NCBI Taxonomy" id="38727"/>
    <lineage>
        <taxon>Eukaryota</taxon>
        <taxon>Viridiplantae</taxon>
        <taxon>Streptophyta</taxon>
        <taxon>Embryophyta</taxon>
        <taxon>Tracheophyta</taxon>
        <taxon>Spermatophyta</taxon>
        <taxon>Magnoliopsida</taxon>
        <taxon>Liliopsida</taxon>
        <taxon>Poales</taxon>
        <taxon>Poaceae</taxon>
        <taxon>PACMAD clade</taxon>
        <taxon>Panicoideae</taxon>
        <taxon>Panicodae</taxon>
        <taxon>Paniceae</taxon>
        <taxon>Panicinae</taxon>
        <taxon>Panicum</taxon>
        <taxon>Panicum sect. Hiantes</taxon>
    </lineage>
</organism>
<sequence>MDNVVTVHHGGSVEEDEFGNISFVGMHRVSLIFNDRPLFSELFRRARDELHCNSNEDTISVEGVLHYGYGKSGRIFRRLLPIACQGDWEKYVKTVMKNEFQCLDLLVRKLSTDRIPHVYSPPNGHSPHRGFSPAHENPAPYDPSLRNREGNMEDVVIVPDAQSASSEVGICPDVGAECRTDDVVTTPKEIPLTQNHPRDIANYVGVPPMSPSSNIGWASNSVDVEIADEEEPYGTARAVDSDDDRPVPPLSEEDMEFIRLFCPNRDPLVHEFSDLKHSHSAYGEGRDDELLEALEIGDNMEIQKGLVFKDLPTLRWWL</sequence>
<reference evidence="2" key="1">
    <citation type="submission" date="2020-05" db="EMBL/GenBank/DDBJ databases">
        <title>WGS assembly of Panicum virgatum.</title>
        <authorList>
            <person name="Lovell J.T."/>
            <person name="Jenkins J."/>
            <person name="Shu S."/>
            <person name="Juenger T.E."/>
            <person name="Schmutz J."/>
        </authorList>
    </citation>
    <scope>NUCLEOTIDE SEQUENCE</scope>
    <source>
        <strain evidence="2">AP13</strain>
    </source>
</reference>
<proteinExistence type="predicted"/>
<evidence type="ECO:0000313" key="3">
    <source>
        <dbReference type="Proteomes" id="UP000823388"/>
    </source>
</evidence>
<keyword evidence="3" id="KW-1185">Reference proteome</keyword>
<feature type="region of interest" description="Disordered" evidence="1">
    <location>
        <begin position="231"/>
        <end position="250"/>
    </location>
</feature>
<protein>
    <submittedName>
        <fullName evidence="2">Uncharacterized protein</fullName>
    </submittedName>
</protein>
<comment type="caution">
    <text evidence="2">The sequence shown here is derived from an EMBL/GenBank/DDBJ whole genome shotgun (WGS) entry which is preliminary data.</text>
</comment>
<name>A0A8T0W926_PANVG</name>
<dbReference type="AlphaFoldDB" id="A0A8T0W926"/>
<gene>
    <name evidence="2" type="ORF">PVAP13_2KG297600</name>
</gene>
<dbReference type="Proteomes" id="UP000823388">
    <property type="component" value="Chromosome 2K"/>
</dbReference>
<dbReference type="EMBL" id="CM029039">
    <property type="protein sequence ID" value="KAG2644190.1"/>
    <property type="molecule type" value="Genomic_DNA"/>
</dbReference>
<accession>A0A8T0W926</accession>
<evidence type="ECO:0000256" key="1">
    <source>
        <dbReference type="SAM" id="MobiDB-lite"/>
    </source>
</evidence>